<dbReference type="EMBL" id="BK015022">
    <property type="protein sequence ID" value="DAD87492.1"/>
    <property type="molecule type" value="Genomic_DNA"/>
</dbReference>
<reference evidence="1" key="1">
    <citation type="journal article" date="2021" name="Proc. Natl. Acad. Sci. U.S.A.">
        <title>A Catalog of Tens of Thousands of Viruses from Human Metagenomes Reveals Hidden Associations with Chronic Diseases.</title>
        <authorList>
            <person name="Tisza M.J."/>
            <person name="Buck C.B."/>
        </authorList>
    </citation>
    <scope>NUCLEOTIDE SEQUENCE</scope>
    <source>
        <strain evidence="1">CtAUQ2</strain>
    </source>
</reference>
<organism evidence="1">
    <name type="scientific">Siphoviridae sp. ctAUQ2</name>
    <dbReference type="NCBI Taxonomy" id="2826182"/>
    <lineage>
        <taxon>Viruses</taxon>
        <taxon>Duplodnaviria</taxon>
        <taxon>Heunggongvirae</taxon>
        <taxon>Uroviricota</taxon>
        <taxon>Caudoviricetes</taxon>
    </lineage>
</organism>
<evidence type="ECO:0000313" key="1">
    <source>
        <dbReference type="EMBL" id="DAD87492.1"/>
    </source>
</evidence>
<protein>
    <submittedName>
        <fullName evidence="1">Uncharacterized protein</fullName>
    </submittedName>
</protein>
<name>A0A8S5MZ66_9CAUD</name>
<proteinExistence type="predicted"/>
<sequence length="45" mass="5742">MDYLLKFYLLSKFRFIREIMRRLSLLKDYVVLFQIELSYKKRNCF</sequence>
<accession>A0A8S5MZ66</accession>